<gene>
    <name evidence="1" type="ORF">G0Q07_05000</name>
</gene>
<evidence type="ECO:0000313" key="1">
    <source>
        <dbReference type="EMBL" id="QIA07125.1"/>
    </source>
</evidence>
<protein>
    <submittedName>
        <fullName evidence="1">Uncharacterized protein</fullName>
    </submittedName>
</protein>
<dbReference type="EMBL" id="CP048409">
    <property type="protein sequence ID" value="QIA07125.1"/>
    <property type="molecule type" value="Genomic_DNA"/>
</dbReference>
<dbReference type="Proteomes" id="UP000474630">
    <property type="component" value="Chromosome"/>
</dbReference>
<reference evidence="1 2" key="1">
    <citation type="submission" date="2020-02" db="EMBL/GenBank/DDBJ databases">
        <title>Genome sequencing for Draconibacterium sp. strain M1.</title>
        <authorList>
            <person name="Park S.-J."/>
        </authorList>
    </citation>
    <scope>NUCLEOTIDE SEQUENCE [LARGE SCALE GENOMIC DNA]</scope>
    <source>
        <strain evidence="1 2">M1</strain>
    </source>
</reference>
<sequence>MKTFKKNYIGKGIQVPNMSITKVTVKVSELLKHVHEFGGEQYCTFEVAKLQQPDDFNRTHTAYCTTVEEVPDDNSKKPSEKSTKK</sequence>
<proteinExistence type="predicted"/>
<accession>A0A6C0RBH6</accession>
<dbReference type="RefSeq" id="WP_163345054.1">
    <property type="nucleotide sequence ID" value="NZ_CP048409.1"/>
</dbReference>
<name>A0A6C0RBH6_9BACT</name>
<dbReference type="AlphaFoldDB" id="A0A6C0RBH6"/>
<dbReference type="KEGG" id="drc:G0Q07_05000"/>
<evidence type="ECO:0000313" key="2">
    <source>
        <dbReference type="Proteomes" id="UP000474630"/>
    </source>
</evidence>
<keyword evidence="2" id="KW-1185">Reference proteome</keyword>
<organism evidence="1 2">
    <name type="scientific">Draconibacterium halophilum</name>
    <dbReference type="NCBI Taxonomy" id="2706887"/>
    <lineage>
        <taxon>Bacteria</taxon>
        <taxon>Pseudomonadati</taxon>
        <taxon>Bacteroidota</taxon>
        <taxon>Bacteroidia</taxon>
        <taxon>Marinilabiliales</taxon>
        <taxon>Prolixibacteraceae</taxon>
        <taxon>Draconibacterium</taxon>
    </lineage>
</organism>